<gene>
    <name evidence="1" type="ORF">RU08_10005</name>
</gene>
<dbReference type="RefSeq" id="WP_042553663.1">
    <property type="nucleotide sequence ID" value="NZ_JXQW01000025.1"/>
</dbReference>
<sequence>MRNITIQLHLSEEQAETFMRWLGARYDAIIDEICRDPRYHDERNGPHSPSVQAEHPYLVGLNSTIQALRSGLKASGQAL</sequence>
<proteinExistence type="predicted"/>
<evidence type="ECO:0000313" key="2">
    <source>
        <dbReference type="Proteomes" id="UP000032068"/>
    </source>
</evidence>
<dbReference type="OrthoDB" id="6900326at2"/>
<comment type="caution">
    <text evidence="1">The sequence shown here is derived from an EMBL/GenBank/DDBJ whole genome shotgun (WGS) entry which is preliminary data.</text>
</comment>
<evidence type="ECO:0000313" key="1">
    <source>
        <dbReference type="EMBL" id="KIQ00679.1"/>
    </source>
</evidence>
<organism evidence="1 2">
    <name type="scientific">Pseudomonas fulva</name>
    <dbReference type="NCBI Taxonomy" id="47880"/>
    <lineage>
        <taxon>Bacteria</taxon>
        <taxon>Pseudomonadati</taxon>
        <taxon>Pseudomonadota</taxon>
        <taxon>Gammaproteobacteria</taxon>
        <taxon>Pseudomonadales</taxon>
        <taxon>Pseudomonadaceae</taxon>
        <taxon>Pseudomonas</taxon>
    </lineage>
</organism>
<name>A0A0D0KUD4_9PSED</name>
<dbReference type="AlphaFoldDB" id="A0A0D0KUD4"/>
<protein>
    <submittedName>
        <fullName evidence="1">Uncharacterized protein</fullName>
    </submittedName>
</protein>
<dbReference type="Proteomes" id="UP000032068">
    <property type="component" value="Unassembled WGS sequence"/>
</dbReference>
<reference evidence="1 2" key="1">
    <citation type="submission" date="2014-12" db="EMBL/GenBank/DDBJ databases">
        <title>16Stimator: statistical estimation of ribosomal gene copy numbers from draft genome assemblies.</title>
        <authorList>
            <person name="Perisin M.A."/>
            <person name="Vetter M."/>
            <person name="Gilbert J.A."/>
            <person name="Bergelson J."/>
        </authorList>
    </citation>
    <scope>NUCLEOTIDE SEQUENCE [LARGE SCALE GENOMIC DNA]</scope>
    <source>
        <strain evidence="1 2">MEJ086</strain>
    </source>
</reference>
<accession>A0A0D0KUD4</accession>
<dbReference type="EMBL" id="JXQW01000025">
    <property type="protein sequence ID" value="KIQ00679.1"/>
    <property type="molecule type" value="Genomic_DNA"/>
</dbReference>